<sequence>MSSAEYLQGACVWNGVEMRENQRWIKQIPSAVLDEIDAAVTRTANTGWRDITRENFPLPGAAAFFDDVRDELENGSGMVKIRGLDVSRYDAEQLRRIWYALGRHLGTPMFQNRRGELMREIRDEGAGVGAKLYGSTVDASGKEFLSSGARTLSPGELRFHTDRCDVVGLLCVRQASEGGVSKLASSATIYNEMLRRRPDLHALLCRPIPRSRFGEEAGGEHVAYDLPVFGVRDGKLTSHFSLTYIENAQLLPGVRKLTDAEHEAIRLLLQLAQEHCFEMRFAPGDIQLLNNHVIYHGRTAFKDDVSTGQDRMLMRLWLSVPNSRALPEDHAILWGDVSGGMPHGGIAQPATPCMS</sequence>
<dbReference type="InterPro" id="IPR050411">
    <property type="entry name" value="AlphaKG_dependent_hydroxylases"/>
</dbReference>
<organism evidence="5 6">
    <name type="scientific">Caballeronia novacaledonica</name>
    <dbReference type="NCBI Taxonomy" id="1544861"/>
    <lineage>
        <taxon>Bacteria</taxon>
        <taxon>Pseudomonadati</taxon>
        <taxon>Pseudomonadota</taxon>
        <taxon>Betaproteobacteria</taxon>
        <taxon>Burkholderiales</taxon>
        <taxon>Burkholderiaceae</taxon>
        <taxon>Caballeronia</taxon>
    </lineage>
</organism>
<proteinExistence type="predicted"/>
<gene>
    <name evidence="5" type="ORF">CBA19CS42_31945</name>
</gene>
<accession>A0AA37IHD2</accession>
<evidence type="ECO:0000313" key="6">
    <source>
        <dbReference type="Proteomes" id="UP001055111"/>
    </source>
</evidence>
<dbReference type="InterPro" id="IPR042098">
    <property type="entry name" value="TauD-like_sf"/>
</dbReference>
<evidence type="ECO:0000256" key="1">
    <source>
        <dbReference type="ARBA" id="ARBA00001954"/>
    </source>
</evidence>
<dbReference type="GO" id="GO:0017000">
    <property type="term" value="P:antibiotic biosynthetic process"/>
    <property type="evidence" value="ECO:0007669"/>
    <property type="project" value="UniProtKB-KW"/>
</dbReference>
<feature type="domain" description="TauD/TfdA-like" evidence="4">
    <location>
        <begin position="51"/>
        <end position="317"/>
    </location>
</feature>
<comment type="cofactor">
    <cofactor evidence="1">
        <name>Fe(2+)</name>
        <dbReference type="ChEBI" id="CHEBI:29033"/>
    </cofactor>
</comment>
<dbReference type="Proteomes" id="UP001055111">
    <property type="component" value="Unassembled WGS sequence"/>
</dbReference>
<dbReference type="RefSeq" id="WP_238216409.1">
    <property type="nucleotide sequence ID" value="NZ_BPUS01000021.1"/>
</dbReference>
<comment type="caution">
    <text evidence="5">The sequence shown here is derived from an EMBL/GenBank/DDBJ whole genome shotgun (WGS) entry which is preliminary data.</text>
</comment>
<dbReference type="AlphaFoldDB" id="A0AA37IHD2"/>
<keyword evidence="5" id="KW-0223">Dioxygenase</keyword>
<dbReference type="Gene3D" id="3.60.130.10">
    <property type="entry name" value="Clavaminate synthase-like"/>
    <property type="match status" value="1"/>
</dbReference>
<reference evidence="5" key="1">
    <citation type="submission" date="2022-09" db="EMBL/GenBank/DDBJ databases">
        <title>Isolation and characterization of 3-chlorobenzoate degrading bacteria from soils in Shizuoka.</title>
        <authorList>
            <person name="Ifat A."/>
            <person name="Ogawa N."/>
            <person name="Kimbara K."/>
            <person name="Moriuchi R."/>
            <person name="Dohra H."/>
            <person name="Shintani M."/>
        </authorList>
    </citation>
    <scope>NUCLEOTIDE SEQUENCE</scope>
    <source>
        <strain evidence="5">19CS4-2</strain>
    </source>
</reference>
<dbReference type="InterPro" id="IPR003819">
    <property type="entry name" value="TauD/TfdA-like"/>
</dbReference>
<name>A0AA37IHD2_9BURK</name>
<protein>
    <submittedName>
        <fullName evidence="5">TauD/TfdA family dioxygenase</fullName>
    </submittedName>
</protein>
<dbReference type="PANTHER" id="PTHR10696:SF56">
    <property type="entry name" value="TAUD_TFDA-LIKE DOMAIN-CONTAINING PROTEIN"/>
    <property type="match status" value="1"/>
</dbReference>
<dbReference type="GO" id="GO:0016706">
    <property type="term" value="F:2-oxoglutarate-dependent dioxygenase activity"/>
    <property type="evidence" value="ECO:0007669"/>
    <property type="project" value="UniProtKB-ARBA"/>
</dbReference>
<dbReference type="Pfam" id="PF02668">
    <property type="entry name" value="TauD"/>
    <property type="match status" value="1"/>
</dbReference>
<evidence type="ECO:0000313" key="5">
    <source>
        <dbReference type="EMBL" id="GJH29227.1"/>
    </source>
</evidence>
<evidence type="ECO:0000259" key="4">
    <source>
        <dbReference type="Pfam" id="PF02668"/>
    </source>
</evidence>
<keyword evidence="2" id="KW-0560">Oxidoreductase</keyword>
<evidence type="ECO:0000256" key="3">
    <source>
        <dbReference type="ARBA" id="ARBA00023194"/>
    </source>
</evidence>
<evidence type="ECO:0000256" key="2">
    <source>
        <dbReference type="ARBA" id="ARBA00023002"/>
    </source>
</evidence>
<keyword evidence="3" id="KW-0045">Antibiotic biosynthesis</keyword>
<dbReference type="PANTHER" id="PTHR10696">
    <property type="entry name" value="GAMMA-BUTYROBETAINE HYDROXYLASE-RELATED"/>
    <property type="match status" value="1"/>
</dbReference>
<dbReference type="EMBL" id="BPUS01000021">
    <property type="protein sequence ID" value="GJH29227.1"/>
    <property type="molecule type" value="Genomic_DNA"/>
</dbReference>
<dbReference type="SUPFAM" id="SSF51197">
    <property type="entry name" value="Clavaminate synthase-like"/>
    <property type="match status" value="1"/>
</dbReference>